<keyword evidence="7" id="KW-1185">Reference proteome</keyword>
<keyword evidence="2" id="KW-0238">DNA-binding</keyword>
<dbReference type="EMBL" id="JBHSON010000047">
    <property type="protein sequence ID" value="MFC5749946.1"/>
    <property type="molecule type" value="Genomic_DNA"/>
</dbReference>
<accession>A0ABW1A5S6</accession>
<dbReference type="SMART" id="SM00346">
    <property type="entry name" value="HTH_ICLR"/>
    <property type="match status" value="1"/>
</dbReference>
<dbReference type="PANTHER" id="PTHR30136:SF24">
    <property type="entry name" value="HTH-TYPE TRANSCRIPTIONAL REPRESSOR ALLR"/>
    <property type="match status" value="1"/>
</dbReference>
<proteinExistence type="predicted"/>
<dbReference type="InterPro" id="IPR029016">
    <property type="entry name" value="GAF-like_dom_sf"/>
</dbReference>
<name>A0ABW1A5S6_9ACTN</name>
<protein>
    <submittedName>
        <fullName evidence="6">Helix-turn-helix domain-containing protein</fullName>
    </submittedName>
</protein>
<gene>
    <name evidence="6" type="ORF">ACFPZN_30325</name>
</gene>
<keyword evidence="1" id="KW-0805">Transcription regulation</keyword>
<dbReference type="Pfam" id="PF09339">
    <property type="entry name" value="HTH_IclR"/>
    <property type="match status" value="1"/>
</dbReference>
<dbReference type="InterPro" id="IPR005471">
    <property type="entry name" value="Tscrpt_reg_IclR_N"/>
</dbReference>
<feature type="domain" description="HTH iclR-type" evidence="4">
    <location>
        <begin position="5"/>
        <end position="68"/>
    </location>
</feature>
<dbReference type="SUPFAM" id="SSF46785">
    <property type="entry name" value="Winged helix' DNA-binding domain"/>
    <property type="match status" value="1"/>
</dbReference>
<reference evidence="7" key="1">
    <citation type="journal article" date="2019" name="Int. J. Syst. Evol. Microbiol.">
        <title>The Global Catalogue of Microorganisms (GCM) 10K type strain sequencing project: providing services to taxonomists for standard genome sequencing and annotation.</title>
        <authorList>
            <consortium name="The Broad Institute Genomics Platform"/>
            <consortium name="The Broad Institute Genome Sequencing Center for Infectious Disease"/>
            <person name="Wu L."/>
            <person name="Ma J."/>
        </authorList>
    </citation>
    <scope>NUCLEOTIDE SEQUENCE [LARGE SCALE GENOMIC DNA]</scope>
    <source>
        <strain evidence="7">KCTC 42087</strain>
    </source>
</reference>
<dbReference type="Proteomes" id="UP001596074">
    <property type="component" value="Unassembled WGS sequence"/>
</dbReference>
<dbReference type="Gene3D" id="1.10.10.10">
    <property type="entry name" value="Winged helix-like DNA-binding domain superfamily/Winged helix DNA-binding domain"/>
    <property type="match status" value="1"/>
</dbReference>
<dbReference type="PROSITE" id="PS51078">
    <property type="entry name" value="ICLR_ED"/>
    <property type="match status" value="1"/>
</dbReference>
<feature type="domain" description="IclR-ED" evidence="5">
    <location>
        <begin position="69"/>
        <end position="268"/>
    </location>
</feature>
<evidence type="ECO:0000259" key="4">
    <source>
        <dbReference type="PROSITE" id="PS51077"/>
    </source>
</evidence>
<dbReference type="InterPro" id="IPR050707">
    <property type="entry name" value="HTH_MetabolicPath_Reg"/>
</dbReference>
<dbReference type="InterPro" id="IPR036388">
    <property type="entry name" value="WH-like_DNA-bd_sf"/>
</dbReference>
<dbReference type="InterPro" id="IPR036390">
    <property type="entry name" value="WH_DNA-bd_sf"/>
</dbReference>
<evidence type="ECO:0000259" key="5">
    <source>
        <dbReference type="PROSITE" id="PS51078"/>
    </source>
</evidence>
<evidence type="ECO:0000256" key="1">
    <source>
        <dbReference type="ARBA" id="ARBA00023015"/>
    </source>
</evidence>
<evidence type="ECO:0000313" key="7">
    <source>
        <dbReference type="Proteomes" id="UP001596074"/>
    </source>
</evidence>
<evidence type="ECO:0000256" key="3">
    <source>
        <dbReference type="ARBA" id="ARBA00023163"/>
    </source>
</evidence>
<comment type="caution">
    <text evidence="6">The sequence shown here is derived from an EMBL/GenBank/DDBJ whole genome shotgun (WGS) entry which is preliminary data.</text>
</comment>
<dbReference type="Gene3D" id="3.30.450.40">
    <property type="match status" value="1"/>
</dbReference>
<sequence>MGRPSPQTDRLLDLVDLMVERPDEGLALAEIARALNVAKATVHPMVTTLTRRGWLLRHPERHTYRLGPALVAAGRAAARGHVVVDAARPVVREIVDETGLPCLVLVAGAIPGEYDDLLVGEIVQPSARHAREWAAGRPGTGYHCLRLGDRIPPRPPLGAVCVAWSDDPGAVGRWLDRLGEDRPPDALEQIAPGLASVRERGWALEVENRLHERLKTLARELGEDRRSEKHAATLHGMLGEIVRAFDLADTLPPTVEPGARYRPTSVNAPVFDASGAVTVALCMICSSGAPGDPAWSGTDVIELGERVRAAADAVTAATHGRPPESRRL</sequence>
<evidence type="ECO:0000313" key="6">
    <source>
        <dbReference type="EMBL" id="MFC5749946.1"/>
    </source>
</evidence>
<dbReference type="InterPro" id="IPR014757">
    <property type="entry name" value="Tscrpt_reg_IclR_C"/>
</dbReference>
<keyword evidence="3" id="KW-0804">Transcription</keyword>
<dbReference type="PROSITE" id="PS51077">
    <property type="entry name" value="HTH_ICLR"/>
    <property type="match status" value="1"/>
</dbReference>
<dbReference type="RefSeq" id="WP_378285672.1">
    <property type="nucleotide sequence ID" value="NZ_JBHSON010000047.1"/>
</dbReference>
<dbReference type="PANTHER" id="PTHR30136">
    <property type="entry name" value="HELIX-TURN-HELIX TRANSCRIPTIONAL REGULATOR, ICLR FAMILY"/>
    <property type="match status" value="1"/>
</dbReference>
<organism evidence="6 7">
    <name type="scientific">Actinomadura rugatobispora</name>
    <dbReference type="NCBI Taxonomy" id="1994"/>
    <lineage>
        <taxon>Bacteria</taxon>
        <taxon>Bacillati</taxon>
        <taxon>Actinomycetota</taxon>
        <taxon>Actinomycetes</taxon>
        <taxon>Streptosporangiales</taxon>
        <taxon>Thermomonosporaceae</taxon>
        <taxon>Actinomadura</taxon>
    </lineage>
</organism>
<evidence type="ECO:0000256" key="2">
    <source>
        <dbReference type="ARBA" id="ARBA00023125"/>
    </source>
</evidence>